<protein>
    <submittedName>
        <fullName evidence="2">Uncharacterized protein</fullName>
    </submittedName>
</protein>
<dbReference type="EMBL" id="BARU01045968">
    <property type="protein sequence ID" value="GAH98226.1"/>
    <property type="molecule type" value="Genomic_DNA"/>
</dbReference>
<comment type="caution">
    <text evidence="2">The sequence shown here is derived from an EMBL/GenBank/DDBJ whole genome shotgun (WGS) entry which is preliminary data.</text>
</comment>
<gene>
    <name evidence="2" type="ORF">S03H2_69538</name>
</gene>
<keyword evidence="1" id="KW-0812">Transmembrane</keyword>
<evidence type="ECO:0000313" key="2">
    <source>
        <dbReference type="EMBL" id="GAH98226.1"/>
    </source>
</evidence>
<keyword evidence="1" id="KW-1133">Transmembrane helix</keyword>
<feature type="non-terminal residue" evidence="2">
    <location>
        <position position="138"/>
    </location>
</feature>
<feature type="non-terminal residue" evidence="2">
    <location>
        <position position="1"/>
    </location>
</feature>
<feature type="transmembrane region" description="Helical" evidence="1">
    <location>
        <begin position="94"/>
        <end position="115"/>
    </location>
</feature>
<evidence type="ECO:0000256" key="1">
    <source>
        <dbReference type="SAM" id="Phobius"/>
    </source>
</evidence>
<reference evidence="2" key="1">
    <citation type="journal article" date="2014" name="Front. Microbiol.">
        <title>High frequency of phylogenetically diverse reductive dehalogenase-homologous genes in deep subseafloor sedimentary metagenomes.</title>
        <authorList>
            <person name="Kawai M."/>
            <person name="Futagami T."/>
            <person name="Toyoda A."/>
            <person name="Takaki Y."/>
            <person name="Nishi S."/>
            <person name="Hori S."/>
            <person name="Arai W."/>
            <person name="Tsubouchi T."/>
            <person name="Morono Y."/>
            <person name="Uchiyama I."/>
            <person name="Ito T."/>
            <person name="Fujiyama A."/>
            <person name="Inagaki F."/>
            <person name="Takami H."/>
        </authorList>
    </citation>
    <scope>NUCLEOTIDE SEQUENCE</scope>
    <source>
        <strain evidence="2">Expedition CK06-06</strain>
    </source>
</reference>
<dbReference type="AlphaFoldDB" id="X1JU00"/>
<organism evidence="2">
    <name type="scientific">marine sediment metagenome</name>
    <dbReference type="NCBI Taxonomy" id="412755"/>
    <lineage>
        <taxon>unclassified sequences</taxon>
        <taxon>metagenomes</taxon>
        <taxon>ecological metagenomes</taxon>
    </lineage>
</organism>
<proteinExistence type="predicted"/>
<feature type="transmembrane region" description="Helical" evidence="1">
    <location>
        <begin position="24"/>
        <end position="45"/>
    </location>
</feature>
<sequence length="138" mass="16414">PNQLNYISPNIMNEEVHYTIHTNMVYLLSFTTIFLFITRIVLNLIELPIFIDGSRDVDFRILLLGLKNGLIHFYDLIDIDALEGVPDWPPYYLYFWYFIFYPMGLMPLEIGVYIWDILRLVISSYLVLKGFKIIKNRL</sequence>
<keyword evidence="1" id="KW-0472">Membrane</keyword>
<accession>X1JU00</accession>
<name>X1JU00_9ZZZZ</name>